<accession>A0A0F5ISD1</accession>
<dbReference type="PANTHER" id="PTHR43451:SF1">
    <property type="entry name" value="ACETYLTRANSFERASE"/>
    <property type="match status" value="1"/>
</dbReference>
<sequence length="141" mass="16165">MIRKLKKQEYSAASKLSLEVYLHSGQADFNDEGLEAFKSSIFDNQYMDKLTIYGAFENQELIGIMGIKNENNHISLFFIKPEHHRKGIGKKLFNYMMADNPALEMTVNSSSYAVPFYKSLGFKEVGEKQCINGLTFFPMKK</sequence>
<dbReference type="SUPFAM" id="SSF55729">
    <property type="entry name" value="Acyl-CoA N-acyltransferases (Nat)"/>
    <property type="match status" value="1"/>
</dbReference>
<evidence type="ECO:0000259" key="1">
    <source>
        <dbReference type="PROSITE" id="PS51186"/>
    </source>
</evidence>
<dbReference type="Proteomes" id="UP000033035">
    <property type="component" value="Unassembled WGS sequence"/>
</dbReference>
<comment type="caution">
    <text evidence="2">The sequence shown here is derived from an EMBL/GenBank/DDBJ whole genome shotgun (WGS) entry which is preliminary data.</text>
</comment>
<feature type="domain" description="N-acetyltransferase" evidence="1">
    <location>
        <begin position="1"/>
        <end position="141"/>
    </location>
</feature>
<dbReference type="HOGENOM" id="CLU_120448_0_0_10"/>
<dbReference type="InterPro" id="IPR052564">
    <property type="entry name" value="N-acetyltrans/Recomb-assoc"/>
</dbReference>
<dbReference type="AlphaFoldDB" id="A0A0F5ISD1"/>
<organism evidence="2 3">
    <name type="scientific">Parabacteroides gordonii MS-1 = DSM 23371</name>
    <dbReference type="NCBI Taxonomy" id="1203610"/>
    <lineage>
        <taxon>Bacteria</taxon>
        <taxon>Pseudomonadati</taxon>
        <taxon>Bacteroidota</taxon>
        <taxon>Bacteroidia</taxon>
        <taxon>Bacteroidales</taxon>
        <taxon>Tannerellaceae</taxon>
        <taxon>Parabacteroides</taxon>
    </lineage>
</organism>
<dbReference type="PATRIC" id="fig|1203610.3.peg.5047"/>
<dbReference type="InterPro" id="IPR000182">
    <property type="entry name" value="GNAT_dom"/>
</dbReference>
<dbReference type="STRING" id="1203610.HMPREF1536_04951"/>
<dbReference type="Gene3D" id="3.40.630.30">
    <property type="match status" value="1"/>
</dbReference>
<dbReference type="InterPro" id="IPR016181">
    <property type="entry name" value="Acyl_CoA_acyltransferase"/>
</dbReference>
<dbReference type="PROSITE" id="PS51186">
    <property type="entry name" value="GNAT"/>
    <property type="match status" value="1"/>
</dbReference>
<evidence type="ECO:0000313" key="3">
    <source>
        <dbReference type="Proteomes" id="UP000033035"/>
    </source>
</evidence>
<dbReference type="RefSeq" id="WP_028728379.1">
    <property type="nucleotide sequence ID" value="NZ_AUAE01000030.1"/>
</dbReference>
<gene>
    <name evidence="2" type="ORF">HMPREF1536_04951</name>
</gene>
<dbReference type="EMBL" id="AQHW01000027">
    <property type="protein sequence ID" value="KKB48484.1"/>
    <property type="molecule type" value="Genomic_DNA"/>
</dbReference>
<evidence type="ECO:0000313" key="2">
    <source>
        <dbReference type="EMBL" id="KKB48484.1"/>
    </source>
</evidence>
<proteinExistence type="predicted"/>
<dbReference type="PANTHER" id="PTHR43451">
    <property type="entry name" value="ACETYLTRANSFERASE (GNAT) FAMILY PROTEIN"/>
    <property type="match status" value="1"/>
</dbReference>
<dbReference type="CDD" id="cd04301">
    <property type="entry name" value="NAT_SF"/>
    <property type="match status" value="1"/>
</dbReference>
<name>A0A0F5ISD1_9BACT</name>
<dbReference type="Pfam" id="PF13673">
    <property type="entry name" value="Acetyltransf_10"/>
    <property type="match status" value="1"/>
</dbReference>
<reference evidence="2 3" key="1">
    <citation type="submission" date="2013-04" db="EMBL/GenBank/DDBJ databases">
        <title>The Genome Sequence of Parabacteroides gordonii DSM 23371.</title>
        <authorList>
            <consortium name="The Broad Institute Genomics Platform"/>
            <person name="Earl A."/>
            <person name="Ward D."/>
            <person name="Feldgarden M."/>
            <person name="Gevers D."/>
            <person name="Martens E."/>
            <person name="Sakamoto M."/>
            <person name="Benno Y."/>
            <person name="Suzuki N."/>
            <person name="Matsunaga N."/>
            <person name="Koshihara K."/>
            <person name="Seki M."/>
            <person name="Komiya H."/>
            <person name="Walker B."/>
            <person name="Young S."/>
            <person name="Zeng Q."/>
            <person name="Gargeya S."/>
            <person name="Fitzgerald M."/>
            <person name="Haas B."/>
            <person name="Abouelleil A."/>
            <person name="Allen A.W."/>
            <person name="Alvarado L."/>
            <person name="Arachchi H.M."/>
            <person name="Berlin A.M."/>
            <person name="Chapman S.B."/>
            <person name="Gainer-Dewar J."/>
            <person name="Goldberg J."/>
            <person name="Griggs A."/>
            <person name="Gujja S."/>
            <person name="Hansen M."/>
            <person name="Howarth C."/>
            <person name="Imamovic A."/>
            <person name="Ireland A."/>
            <person name="Larimer J."/>
            <person name="McCowan C."/>
            <person name="Murphy C."/>
            <person name="Pearson M."/>
            <person name="Poon T.W."/>
            <person name="Priest M."/>
            <person name="Roberts A."/>
            <person name="Saif S."/>
            <person name="Shea T."/>
            <person name="Sisk P."/>
            <person name="Sykes S."/>
            <person name="Wortman J."/>
            <person name="Nusbaum C."/>
            <person name="Birren B."/>
        </authorList>
    </citation>
    <scope>NUCLEOTIDE SEQUENCE [LARGE SCALE GENOMIC DNA]</scope>
    <source>
        <strain evidence="2 3">MS-1</strain>
    </source>
</reference>
<dbReference type="GO" id="GO:0016747">
    <property type="term" value="F:acyltransferase activity, transferring groups other than amino-acyl groups"/>
    <property type="evidence" value="ECO:0007669"/>
    <property type="project" value="InterPro"/>
</dbReference>
<keyword evidence="3" id="KW-1185">Reference proteome</keyword>
<protein>
    <recommendedName>
        <fullName evidence="1">N-acetyltransferase domain-containing protein</fullName>
    </recommendedName>
</protein>